<keyword evidence="9 15" id="KW-0808">Transferase</keyword>
<dbReference type="GO" id="GO:0005524">
    <property type="term" value="F:ATP binding"/>
    <property type="evidence" value="ECO:0007669"/>
    <property type="project" value="UniProtKB-KW"/>
</dbReference>
<evidence type="ECO:0000256" key="5">
    <source>
        <dbReference type="ARBA" id="ARBA00020998"/>
    </source>
</evidence>
<dbReference type="FunFam" id="3.30.70.120:FF:000003">
    <property type="entry name" value="ATP phosphoribosyltransferase"/>
    <property type="match status" value="1"/>
</dbReference>
<reference evidence="15" key="1">
    <citation type="submission" date="2021-02" db="EMBL/GenBank/DDBJ databases">
        <title>First Annotated Genome of the Yellow-green Alga Tribonema minus.</title>
        <authorList>
            <person name="Mahan K.M."/>
        </authorList>
    </citation>
    <scope>NUCLEOTIDE SEQUENCE</scope>
    <source>
        <strain evidence="15">UTEX B ZZ1240</strain>
    </source>
</reference>
<name>A0A835Z6A7_9STRA</name>
<organism evidence="15 16">
    <name type="scientific">Tribonema minus</name>
    <dbReference type="NCBI Taxonomy" id="303371"/>
    <lineage>
        <taxon>Eukaryota</taxon>
        <taxon>Sar</taxon>
        <taxon>Stramenopiles</taxon>
        <taxon>Ochrophyta</taxon>
        <taxon>PX clade</taxon>
        <taxon>Xanthophyceae</taxon>
        <taxon>Tribonematales</taxon>
        <taxon>Tribonemataceae</taxon>
        <taxon>Tribonema</taxon>
    </lineage>
</organism>
<dbReference type="InterPro" id="IPR020621">
    <property type="entry name" value="ATP-PRT_HisG_long"/>
</dbReference>
<evidence type="ECO:0000256" key="11">
    <source>
        <dbReference type="ARBA" id="ARBA00022840"/>
    </source>
</evidence>
<evidence type="ECO:0000256" key="8">
    <source>
        <dbReference type="ARBA" id="ARBA00022676"/>
    </source>
</evidence>
<evidence type="ECO:0000259" key="13">
    <source>
        <dbReference type="Pfam" id="PF01634"/>
    </source>
</evidence>
<dbReference type="InterPro" id="IPR015867">
    <property type="entry name" value="N-reg_PII/ATP_PRibTrfase_C"/>
</dbReference>
<keyword evidence="11" id="KW-0067">ATP-binding</keyword>
<dbReference type="InterPro" id="IPR013115">
    <property type="entry name" value="HisG_C"/>
</dbReference>
<evidence type="ECO:0000256" key="1">
    <source>
        <dbReference type="ARBA" id="ARBA00000915"/>
    </source>
</evidence>
<keyword evidence="6" id="KW-0963">Cytoplasm</keyword>
<dbReference type="PANTHER" id="PTHR21403">
    <property type="entry name" value="ATP PHOSPHORIBOSYLTRANSFERASE ATP-PRTASE"/>
    <property type="match status" value="1"/>
</dbReference>
<feature type="domain" description="ATP phosphoribosyltransferase catalytic" evidence="13">
    <location>
        <begin position="64"/>
        <end position="220"/>
    </location>
</feature>
<dbReference type="GO" id="GO:0003879">
    <property type="term" value="F:ATP phosphoribosyltransferase activity"/>
    <property type="evidence" value="ECO:0007669"/>
    <property type="project" value="UniProtKB-EC"/>
</dbReference>
<evidence type="ECO:0000256" key="10">
    <source>
        <dbReference type="ARBA" id="ARBA00022741"/>
    </source>
</evidence>
<dbReference type="NCBIfam" id="TIGR00070">
    <property type="entry name" value="hisG"/>
    <property type="match status" value="1"/>
</dbReference>
<dbReference type="AlphaFoldDB" id="A0A835Z6A7"/>
<keyword evidence="7" id="KW-0028">Amino-acid biosynthesis</keyword>
<dbReference type="GO" id="GO:0005737">
    <property type="term" value="C:cytoplasm"/>
    <property type="evidence" value="ECO:0007669"/>
    <property type="project" value="UniProtKB-SubCell"/>
</dbReference>
<dbReference type="GO" id="GO:0000287">
    <property type="term" value="F:magnesium ion binding"/>
    <property type="evidence" value="ECO:0007669"/>
    <property type="project" value="InterPro"/>
</dbReference>
<protein>
    <recommendedName>
        <fullName evidence="5">ATP phosphoribosyltransferase</fullName>
        <ecNumber evidence="4">2.4.2.17</ecNumber>
    </recommendedName>
</protein>
<dbReference type="HAMAP" id="MF_00079">
    <property type="entry name" value="HisG_Long"/>
    <property type="match status" value="1"/>
</dbReference>
<evidence type="ECO:0000313" key="16">
    <source>
        <dbReference type="Proteomes" id="UP000664859"/>
    </source>
</evidence>
<evidence type="ECO:0000256" key="4">
    <source>
        <dbReference type="ARBA" id="ARBA00011946"/>
    </source>
</evidence>
<dbReference type="Pfam" id="PF08029">
    <property type="entry name" value="HisG_C"/>
    <property type="match status" value="1"/>
</dbReference>
<evidence type="ECO:0000256" key="12">
    <source>
        <dbReference type="ARBA" id="ARBA00023102"/>
    </source>
</evidence>
<dbReference type="PROSITE" id="PS01316">
    <property type="entry name" value="ATP_P_PHORIBOSYLTR"/>
    <property type="match status" value="1"/>
</dbReference>
<dbReference type="EMBL" id="JAFCMP010000101">
    <property type="protein sequence ID" value="KAG5186854.1"/>
    <property type="molecule type" value="Genomic_DNA"/>
</dbReference>
<evidence type="ECO:0000259" key="14">
    <source>
        <dbReference type="Pfam" id="PF08029"/>
    </source>
</evidence>
<dbReference type="Gene3D" id="3.40.190.10">
    <property type="entry name" value="Periplasmic binding protein-like II"/>
    <property type="match status" value="2"/>
</dbReference>
<dbReference type="SUPFAM" id="SSF54913">
    <property type="entry name" value="GlnB-like"/>
    <property type="match status" value="1"/>
</dbReference>
<dbReference type="InterPro" id="IPR018198">
    <property type="entry name" value="ATP_PRibTrfase_CS"/>
</dbReference>
<dbReference type="InterPro" id="IPR011322">
    <property type="entry name" value="N-reg_PII-like_a/b"/>
</dbReference>
<dbReference type="OrthoDB" id="2574at2759"/>
<comment type="pathway">
    <text evidence="3">Amino-acid biosynthesis; L-histidine biosynthesis; L-histidine from 5-phospho-alpha-D-ribose 1-diphosphate: step 1/9.</text>
</comment>
<dbReference type="InterPro" id="IPR013820">
    <property type="entry name" value="ATP_PRibTrfase_cat"/>
</dbReference>
<keyword evidence="8 15" id="KW-0328">Glycosyltransferase</keyword>
<evidence type="ECO:0000256" key="6">
    <source>
        <dbReference type="ARBA" id="ARBA00022490"/>
    </source>
</evidence>
<keyword evidence="10" id="KW-0547">Nucleotide-binding</keyword>
<dbReference type="UniPathway" id="UPA00031">
    <property type="reaction ID" value="UER00006"/>
</dbReference>
<dbReference type="Proteomes" id="UP000664859">
    <property type="component" value="Unassembled WGS sequence"/>
</dbReference>
<evidence type="ECO:0000313" key="15">
    <source>
        <dbReference type="EMBL" id="KAG5186854.1"/>
    </source>
</evidence>
<gene>
    <name evidence="15" type="ORF">JKP88DRAFT_35191</name>
</gene>
<dbReference type="PANTHER" id="PTHR21403:SF8">
    <property type="entry name" value="ATP PHOSPHORIBOSYLTRANSFERASE"/>
    <property type="match status" value="1"/>
</dbReference>
<comment type="catalytic activity">
    <reaction evidence="1">
        <text>1-(5-phospho-beta-D-ribosyl)-ATP + diphosphate = 5-phospho-alpha-D-ribose 1-diphosphate + ATP</text>
        <dbReference type="Rhea" id="RHEA:18473"/>
        <dbReference type="ChEBI" id="CHEBI:30616"/>
        <dbReference type="ChEBI" id="CHEBI:33019"/>
        <dbReference type="ChEBI" id="CHEBI:58017"/>
        <dbReference type="ChEBI" id="CHEBI:73183"/>
        <dbReference type="EC" id="2.4.2.17"/>
    </reaction>
</comment>
<evidence type="ECO:0000256" key="7">
    <source>
        <dbReference type="ARBA" id="ARBA00022605"/>
    </source>
</evidence>
<evidence type="ECO:0000256" key="3">
    <source>
        <dbReference type="ARBA" id="ARBA00004667"/>
    </source>
</evidence>
<keyword evidence="12" id="KW-0368">Histidine biosynthesis</keyword>
<comment type="subcellular location">
    <subcellularLocation>
        <location evidence="2">Cytoplasm</location>
    </subcellularLocation>
</comment>
<evidence type="ECO:0000256" key="9">
    <source>
        <dbReference type="ARBA" id="ARBA00022679"/>
    </source>
</evidence>
<dbReference type="NCBIfam" id="TIGR03455">
    <property type="entry name" value="HisG_C-term"/>
    <property type="match status" value="1"/>
</dbReference>
<dbReference type="EC" id="2.4.2.17" evidence="4"/>
<proteinExistence type="inferred from homology"/>
<dbReference type="SUPFAM" id="SSF53850">
    <property type="entry name" value="Periplasmic binding protein-like II"/>
    <property type="match status" value="1"/>
</dbReference>
<comment type="caution">
    <text evidence="15">The sequence shown here is derived from an EMBL/GenBank/DDBJ whole genome shotgun (WGS) entry which is preliminary data.</text>
</comment>
<keyword evidence="16" id="KW-1185">Reference proteome</keyword>
<dbReference type="Gene3D" id="3.30.70.120">
    <property type="match status" value="1"/>
</dbReference>
<evidence type="ECO:0000256" key="2">
    <source>
        <dbReference type="ARBA" id="ARBA00004496"/>
    </source>
</evidence>
<feature type="domain" description="Histidine biosynthesis HisG C-terminal" evidence="14">
    <location>
        <begin position="224"/>
        <end position="296"/>
    </location>
</feature>
<dbReference type="GO" id="GO:0000105">
    <property type="term" value="P:L-histidine biosynthetic process"/>
    <property type="evidence" value="ECO:0007669"/>
    <property type="project" value="UniProtKB-UniPathway"/>
</dbReference>
<sequence length="299" mass="32360">MDGDSQVIPDIPKGNVIFAVPKKGRLYEQCMKLLLGAGLDHIRPPRLDIAECKGLPVTLVFLPAHDIATYVGEGNVDLGITGYDVLQESGEGDNVETVMELGFGKCRLCVQAPVTSAIKDVSVLAGKRIVTSFPHLTKKFFDQFGDDKETKIKYVSGSVEAACGLGLADAVVDLVETGTTMKAAGLEVVAEVVASQTVLIANKSTPHRQLVERITRRIEGHITAERYLMISYNVSLENLSAAQAITPGKRSPTVTQLQEEGWYAVQALIEKKKSSDIMDQLSEVGATDILLFALQNSRM</sequence>
<accession>A0A835Z6A7</accession>
<dbReference type="Pfam" id="PF01634">
    <property type="entry name" value="HisG"/>
    <property type="match status" value="1"/>
</dbReference>
<dbReference type="InterPro" id="IPR001348">
    <property type="entry name" value="ATP_PRibTrfase_HisG"/>
</dbReference>